<feature type="chain" id="PRO_5036474144" description="TNFR-Cys domain-containing protein" evidence="1">
    <location>
        <begin position="19"/>
        <end position="301"/>
    </location>
</feature>
<evidence type="ECO:0000256" key="1">
    <source>
        <dbReference type="SAM" id="SignalP"/>
    </source>
</evidence>
<evidence type="ECO:0008006" key="4">
    <source>
        <dbReference type="Google" id="ProtNLM"/>
    </source>
</evidence>
<feature type="signal peptide" evidence="1">
    <location>
        <begin position="1"/>
        <end position="18"/>
    </location>
</feature>
<evidence type="ECO:0000313" key="2">
    <source>
        <dbReference type="EnsemblMetazoa" id="G18395.1:cds"/>
    </source>
</evidence>
<protein>
    <recommendedName>
        <fullName evidence="4">TNFR-Cys domain-containing protein</fullName>
    </recommendedName>
</protein>
<dbReference type="EnsemblMetazoa" id="G18395.1">
    <property type="protein sequence ID" value="G18395.1:cds"/>
    <property type="gene ID" value="G18395"/>
</dbReference>
<proteinExistence type="predicted"/>
<keyword evidence="3" id="KW-1185">Reference proteome</keyword>
<reference evidence="2" key="1">
    <citation type="submission" date="2022-08" db="UniProtKB">
        <authorList>
            <consortium name="EnsemblMetazoa"/>
        </authorList>
    </citation>
    <scope>IDENTIFICATION</scope>
    <source>
        <strain evidence="2">05x7-T-G4-1.051#20</strain>
    </source>
</reference>
<sequence length="301" mass="33891">MLTLILFLTVNVFRLTENRFCSGVHGRMCCDGFALNHSTGLCQKCPVGYYRLNCSEQCIYPTYGGNCQSECKCSRDKCDFVTGCSQGQKEATGNQRLQSTKEVKVKPSIQSSTVGISNISVNYKTIDYDFSRGTNKYSDTTLSFVPPGIDLLTDNLVATNASDGVRETEWQAQYKSLSFDAVEPQLVPLHPEQQGRVNTDFTYLTPVFSGNESRESHRTVENEIRNENEILPKINLREQRVCNQESTSRQDESNSTHDDVQEHVYIEITEEKTESSNLVADHENQRHINIVQGTSISRESA</sequence>
<organism evidence="2 3">
    <name type="scientific">Magallana gigas</name>
    <name type="common">Pacific oyster</name>
    <name type="synonym">Crassostrea gigas</name>
    <dbReference type="NCBI Taxonomy" id="29159"/>
    <lineage>
        <taxon>Eukaryota</taxon>
        <taxon>Metazoa</taxon>
        <taxon>Spiralia</taxon>
        <taxon>Lophotrochozoa</taxon>
        <taxon>Mollusca</taxon>
        <taxon>Bivalvia</taxon>
        <taxon>Autobranchia</taxon>
        <taxon>Pteriomorphia</taxon>
        <taxon>Ostreida</taxon>
        <taxon>Ostreoidea</taxon>
        <taxon>Ostreidae</taxon>
        <taxon>Magallana</taxon>
    </lineage>
</organism>
<dbReference type="Gene3D" id="2.170.300.10">
    <property type="entry name" value="Tie2 ligand-binding domain superfamily"/>
    <property type="match status" value="1"/>
</dbReference>
<evidence type="ECO:0000313" key="3">
    <source>
        <dbReference type="Proteomes" id="UP000005408"/>
    </source>
</evidence>
<keyword evidence="1" id="KW-0732">Signal</keyword>
<name>A0A8W8JDA5_MAGGI</name>
<dbReference type="Proteomes" id="UP000005408">
    <property type="component" value="Unassembled WGS sequence"/>
</dbReference>
<dbReference type="AlphaFoldDB" id="A0A8W8JDA5"/>
<accession>A0A8W8JDA5</accession>